<keyword evidence="5" id="KW-1185">Reference proteome</keyword>
<dbReference type="PROSITE" id="PS51257">
    <property type="entry name" value="PROKAR_LIPOPROTEIN"/>
    <property type="match status" value="1"/>
</dbReference>
<gene>
    <name evidence="4" type="ORF">NX801_05220</name>
</gene>
<dbReference type="PANTHER" id="PTHR36933:SF1">
    <property type="entry name" value="SLL0788 PROTEIN"/>
    <property type="match status" value="1"/>
</dbReference>
<dbReference type="PANTHER" id="PTHR36933">
    <property type="entry name" value="SLL0788 PROTEIN"/>
    <property type="match status" value="1"/>
</dbReference>
<evidence type="ECO:0000256" key="2">
    <source>
        <dbReference type="SAM" id="SignalP"/>
    </source>
</evidence>
<evidence type="ECO:0000256" key="1">
    <source>
        <dbReference type="SAM" id="MobiDB-lite"/>
    </source>
</evidence>
<name>A0ABT2CCC4_9ACTN</name>
<keyword evidence="2" id="KW-0732">Signal</keyword>
<feature type="region of interest" description="Disordered" evidence="1">
    <location>
        <begin position="33"/>
        <end position="58"/>
    </location>
</feature>
<evidence type="ECO:0000313" key="5">
    <source>
        <dbReference type="Proteomes" id="UP001431313"/>
    </source>
</evidence>
<organism evidence="4 5">
    <name type="scientific">Streptomyces pyxinae</name>
    <dbReference type="NCBI Taxonomy" id="2970734"/>
    <lineage>
        <taxon>Bacteria</taxon>
        <taxon>Bacillati</taxon>
        <taxon>Actinomycetota</taxon>
        <taxon>Actinomycetes</taxon>
        <taxon>Kitasatosporales</taxon>
        <taxon>Streptomycetaceae</taxon>
        <taxon>Streptomyces</taxon>
    </lineage>
</organism>
<feature type="chain" id="PRO_5045327056" evidence="2">
    <location>
        <begin position="28"/>
        <end position="226"/>
    </location>
</feature>
<dbReference type="Gene3D" id="1.20.1260.10">
    <property type="match status" value="1"/>
</dbReference>
<comment type="caution">
    <text evidence="4">The sequence shown here is derived from an EMBL/GenBank/DDBJ whole genome shotgun (WGS) entry which is preliminary data.</text>
</comment>
<protein>
    <submittedName>
        <fullName evidence="4">DUF305 domain-containing protein</fullName>
    </submittedName>
</protein>
<dbReference type="Pfam" id="PF03713">
    <property type="entry name" value="DUF305"/>
    <property type="match status" value="1"/>
</dbReference>
<evidence type="ECO:0000259" key="3">
    <source>
        <dbReference type="Pfam" id="PF03713"/>
    </source>
</evidence>
<dbReference type="EMBL" id="JANUGQ010000003">
    <property type="protein sequence ID" value="MCS0635067.1"/>
    <property type="molecule type" value="Genomic_DNA"/>
</dbReference>
<sequence>MNPTPARRHARRIALAVATATAAVTLAACGGTDRPAGDGSPSAPASPSASAASSKGAHNAQDVAFAQGMIPHHRQALEMAALADGRARSPEVTALARRIEGAQEPEIRTMSGWLTSWDEKVPEARDHGDMPGMDHGSGHDMSAMPRRTSMPGMMGDGEMAALRKASGPAFDTAFLKLMVEHHKGAVEMAGTERAKGAYGPAKKLADDIIRAQRSEIEQMDRLLAGH</sequence>
<dbReference type="Proteomes" id="UP001431313">
    <property type="component" value="Unassembled WGS sequence"/>
</dbReference>
<accession>A0ABT2CCC4</accession>
<feature type="domain" description="DUF305" evidence="3">
    <location>
        <begin position="62"/>
        <end position="223"/>
    </location>
</feature>
<evidence type="ECO:0000313" key="4">
    <source>
        <dbReference type="EMBL" id="MCS0635067.1"/>
    </source>
</evidence>
<feature type="signal peptide" evidence="2">
    <location>
        <begin position="1"/>
        <end position="27"/>
    </location>
</feature>
<feature type="compositionally biased region" description="Low complexity" evidence="1">
    <location>
        <begin position="37"/>
        <end position="57"/>
    </location>
</feature>
<dbReference type="InterPro" id="IPR005183">
    <property type="entry name" value="DUF305_CopM-like"/>
</dbReference>
<proteinExistence type="predicted"/>
<dbReference type="InterPro" id="IPR012347">
    <property type="entry name" value="Ferritin-like"/>
</dbReference>
<reference evidence="4" key="1">
    <citation type="submission" date="2022-08" db="EMBL/GenBank/DDBJ databases">
        <authorList>
            <person name="Somphong A."/>
            <person name="Phongsopitanun W."/>
        </authorList>
    </citation>
    <scope>NUCLEOTIDE SEQUENCE</scope>
    <source>
        <strain evidence="4">LP05-1</strain>
    </source>
</reference>